<evidence type="ECO:0000313" key="2">
    <source>
        <dbReference type="Proteomes" id="UP000486903"/>
    </source>
</evidence>
<dbReference type="Gene3D" id="1.20.1600.10">
    <property type="entry name" value="Outer membrane efflux proteins (OEP)"/>
    <property type="match status" value="1"/>
</dbReference>
<proteinExistence type="predicted"/>
<sequence>MKKNVKRIITLFISIGIISTNYTYAFANEIKMNNEVSSTSSIITLDKVINAAINNSDKLELKTKDIKYYRDKIKFQKSANDFYEEVNDDDIDEQLLEFKYHQLKILKDQSEESKKFLEDQIASKITDMYNNIVIKQMEIDNLNESLQIKNNDLYYLRVKAEIGKYKFNDLEDRELDIKSLKDNIESKQNLLNINKEYLGILTGLDLSNSNFDQNINYDKVSIGNSIDNYLDDKIDKYLHYNEKILEITEDCFKDIKDDGVDDILDKDTPSSPSASNYITKTEGEDGKINVSVDYGSYAVALMKYKSEVETYVKHLNRYESYLDGMHNVDEGKVKLEDSKKSLKNGLKETYSAVINLENTIDNLTGTIKSTNKKLEFAKVSVEHGMMTKNDYEAKVLSVKQLEINLKNLISTHNSLISNIEKPWTLINN</sequence>
<accession>A0A6B4JJ01</accession>
<dbReference type="Proteomes" id="UP000486903">
    <property type="component" value="Unassembled WGS sequence"/>
</dbReference>
<dbReference type="SUPFAM" id="SSF56954">
    <property type="entry name" value="Outer membrane efflux proteins (OEP)"/>
    <property type="match status" value="1"/>
</dbReference>
<comment type="caution">
    <text evidence="1">The sequence shown here is derived from an EMBL/GenBank/DDBJ whole genome shotgun (WGS) entry which is preliminary data.</text>
</comment>
<reference evidence="1 2" key="1">
    <citation type="submission" date="2019-04" db="EMBL/GenBank/DDBJ databases">
        <title>Genome sequencing of Clostridium botulinum Groups I-IV and Clostridium butyricum.</title>
        <authorList>
            <person name="Brunt J."/>
            <person name="Van Vliet A.H.M."/>
            <person name="Stringer S.C."/>
            <person name="Carter A.T."/>
            <person name="Peck M.W."/>
        </authorList>
    </citation>
    <scope>NUCLEOTIDE SEQUENCE [LARGE SCALE GENOMIC DNA]</scope>
    <source>
        <strain evidence="1 2">BL81</strain>
    </source>
</reference>
<protein>
    <submittedName>
        <fullName evidence="1">Multidrug transporter</fullName>
    </submittedName>
</protein>
<dbReference type="EMBL" id="SXFB01000001">
    <property type="protein sequence ID" value="NFV24586.1"/>
    <property type="molecule type" value="Genomic_DNA"/>
</dbReference>
<organism evidence="1 2">
    <name type="scientific">Clostridium botulinum</name>
    <dbReference type="NCBI Taxonomy" id="1491"/>
    <lineage>
        <taxon>Bacteria</taxon>
        <taxon>Bacillati</taxon>
        <taxon>Bacillota</taxon>
        <taxon>Clostridia</taxon>
        <taxon>Eubacteriales</taxon>
        <taxon>Clostridiaceae</taxon>
        <taxon>Clostridium</taxon>
    </lineage>
</organism>
<dbReference type="AlphaFoldDB" id="A0A6B4JJ01"/>
<gene>
    <name evidence="1" type="ORF">FDG31_00110</name>
</gene>
<evidence type="ECO:0000313" key="1">
    <source>
        <dbReference type="EMBL" id="NFV24586.1"/>
    </source>
</evidence>
<dbReference type="RefSeq" id="WP_003370820.1">
    <property type="nucleotide sequence ID" value="NZ_JACBBA010000001.1"/>
</dbReference>
<name>A0A6B4JJ01_CLOBO</name>